<feature type="compositionally biased region" description="Basic and acidic residues" evidence="1">
    <location>
        <begin position="38"/>
        <end position="58"/>
    </location>
</feature>
<evidence type="ECO:0000313" key="4">
    <source>
        <dbReference type="Proteomes" id="UP000494106"/>
    </source>
</evidence>
<proteinExistence type="predicted"/>
<keyword evidence="4" id="KW-1185">Reference proteome</keyword>
<dbReference type="AlphaFoldDB" id="A0A8S1BBU6"/>
<evidence type="ECO:0000313" key="5">
    <source>
        <dbReference type="Proteomes" id="UP000494256"/>
    </source>
</evidence>
<feature type="region of interest" description="Disordered" evidence="1">
    <location>
        <begin position="1"/>
        <end position="83"/>
    </location>
</feature>
<dbReference type="OrthoDB" id="7401206at2759"/>
<accession>A0A8S1BBU6</accession>
<organism evidence="3 4">
    <name type="scientific">Arctia plantaginis</name>
    <name type="common">Wood tiger moth</name>
    <name type="synonym">Phalaena plantaginis</name>
    <dbReference type="NCBI Taxonomy" id="874455"/>
    <lineage>
        <taxon>Eukaryota</taxon>
        <taxon>Metazoa</taxon>
        <taxon>Ecdysozoa</taxon>
        <taxon>Arthropoda</taxon>
        <taxon>Hexapoda</taxon>
        <taxon>Insecta</taxon>
        <taxon>Pterygota</taxon>
        <taxon>Neoptera</taxon>
        <taxon>Endopterygota</taxon>
        <taxon>Lepidoptera</taxon>
        <taxon>Glossata</taxon>
        <taxon>Ditrysia</taxon>
        <taxon>Noctuoidea</taxon>
        <taxon>Erebidae</taxon>
        <taxon>Arctiinae</taxon>
        <taxon>Arctia</taxon>
    </lineage>
</organism>
<sequence>MRGERRGDRSRGRGRRAVARPSSPCAPQPARLPAGRGLETETPKKERKRSERCGLRDAGRRRRQHAKRANEHMRAGSCRPWLP</sequence>
<protein>
    <submittedName>
        <fullName evidence="3">Uncharacterized protein</fullName>
    </submittedName>
</protein>
<evidence type="ECO:0000313" key="2">
    <source>
        <dbReference type="EMBL" id="CAB3228910.1"/>
    </source>
</evidence>
<evidence type="ECO:0000256" key="1">
    <source>
        <dbReference type="SAM" id="MobiDB-lite"/>
    </source>
</evidence>
<comment type="caution">
    <text evidence="3">The sequence shown here is derived from an EMBL/GenBank/DDBJ whole genome shotgun (WGS) entry which is preliminary data.</text>
</comment>
<dbReference type="EMBL" id="CADEBC010000590">
    <property type="protein sequence ID" value="CAB3257041.1"/>
    <property type="molecule type" value="Genomic_DNA"/>
</dbReference>
<reference evidence="4 5" key="1">
    <citation type="submission" date="2020-04" db="EMBL/GenBank/DDBJ databases">
        <authorList>
            <person name="Wallbank WR R."/>
            <person name="Pardo Diaz C."/>
            <person name="Kozak K."/>
            <person name="Martin S."/>
            <person name="Jiggins C."/>
            <person name="Moest M."/>
            <person name="Warren A I."/>
            <person name="Byers J.R.P. K."/>
            <person name="Montejo-Kovacevich G."/>
            <person name="Yen C E."/>
        </authorList>
    </citation>
    <scope>NUCLEOTIDE SEQUENCE [LARGE SCALE GENOMIC DNA]</scope>
</reference>
<feature type="compositionally biased region" description="Basic and acidic residues" evidence="1">
    <location>
        <begin position="1"/>
        <end position="11"/>
    </location>
</feature>
<dbReference type="Proteomes" id="UP000494106">
    <property type="component" value="Unassembled WGS sequence"/>
</dbReference>
<dbReference type="EMBL" id="CADEBD010000284">
    <property type="protein sequence ID" value="CAB3228910.1"/>
    <property type="molecule type" value="Genomic_DNA"/>
</dbReference>
<dbReference type="Proteomes" id="UP000494256">
    <property type="component" value="Unassembled WGS sequence"/>
</dbReference>
<evidence type="ECO:0000313" key="3">
    <source>
        <dbReference type="EMBL" id="CAB3257041.1"/>
    </source>
</evidence>
<name>A0A8S1BBU6_ARCPL</name>
<gene>
    <name evidence="3" type="ORF">APLA_LOCUS15734</name>
    <name evidence="2" type="ORF">APLA_LOCUS3715</name>
</gene>